<dbReference type="GO" id="GO:0070941">
    <property type="term" value="P:eisosome assembly"/>
    <property type="evidence" value="ECO:0007669"/>
    <property type="project" value="TreeGrafter"/>
</dbReference>
<dbReference type="GO" id="GO:0072659">
    <property type="term" value="P:protein localization to plasma membrane"/>
    <property type="evidence" value="ECO:0007669"/>
    <property type="project" value="TreeGrafter"/>
</dbReference>
<dbReference type="Proteomes" id="UP000799777">
    <property type="component" value="Unassembled WGS sequence"/>
</dbReference>
<comment type="subcellular location">
    <subcellularLocation>
        <location evidence="1">Membrane</location>
        <topology evidence="1">Multi-pass membrane protein</topology>
    </subcellularLocation>
</comment>
<sequence>MINKCNIIISSALRALQILFAVVVLGLSVTLVKDHNNHGGYGDAGWSSVPTILPLAAGIGAISLAAAILSLAIAWTNFLREYIEMLVDVVVIVVNIVGGTIIAIKLKGASCSDSSDENRLGRTGKYPYGGGLASIDLLNGGCYKSDDDSGCLNAAAEFQYKLNQRCMQSQADSVFMFLTVVVLFGTLALTFLRLKSDRHY</sequence>
<accession>A0A9P4HFQ8</accession>
<dbReference type="EMBL" id="ML978174">
    <property type="protein sequence ID" value="KAF2032181.1"/>
    <property type="molecule type" value="Genomic_DNA"/>
</dbReference>
<dbReference type="GO" id="GO:0032126">
    <property type="term" value="C:eisosome"/>
    <property type="evidence" value="ECO:0007669"/>
    <property type="project" value="TreeGrafter"/>
</dbReference>
<proteinExistence type="predicted"/>
<dbReference type="GO" id="GO:0005886">
    <property type="term" value="C:plasma membrane"/>
    <property type="evidence" value="ECO:0007669"/>
    <property type="project" value="TreeGrafter"/>
</dbReference>
<evidence type="ECO:0000256" key="2">
    <source>
        <dbReference type="ARBA" id="ARBA00022692"/>
    </source>
</evidence>
<feature type="transmembrane region" description="Helical" evidence="5">
    <location>
        <begin position="12"/>
        <end position="32"/>
    </location>
</feature>
<dbReference type="InterPro" id="IPR052649">
    <property type="entry name" value="NCE102-like"/>
</dbReference>
<comment type="caution">
    <text evidence="7">The sequence shown here is derived from an EMBL/GenBank/DDBJ whole genome shotgun (WGS) entry which is preliminary data.</text>
</comment>
<protein>
    <recommendedName>
        <fullName evidence="6">MARVEL domain-containing protein</fullName>
    </recommendedName>
</protein>
<keyword evidence="8" id="KW-1185">Reference proteome</keyword>
<dbReference type="Pfam" id="PF01284">
    <property type="entry name" value="MARVEL"/>
    <property type="match status" value="1"/>
</dbReference>
<evidence type="ECO:0000259" key="6">
    <source>
        <dbReference type="Pfam" id="PF01284"/>
    </source>
</evidence>
<keyword evidence="2 5" id="KW-0812">Transmembrane</keyword>
<dbReference type="OrthoDB" id="2017497at2759"/>
<keyword evidence="4 5" id="KW-0472">Membrane</keyword>
<dbReference type="InterPro" id="IPR008253">
    <property type="entry name" value="Marvel"/>
</dbReference>
<feature type="transmembrane region" description="Helical" evidence="5">
    <location>
        <begin position="52"/>
        <end position="73"/>
    </location>
</feature>
<feature type="transmembrane region" description="Helical" evidence="5">
    <location>
        <begin position="174"/>
        <end position="194"/>
    </location>
</feature>
<feature type="transmembrane region" description="Helical" evidence="5">
    <location>
        <begin position="85"/>
        <end position="104"/>
    </location>
</feature>
<name>A0A9P4HFQ8_9PLEO</name>
<reference evidence="7" key="1">
    <citation type="journal article" date="2020" name="Stud. Mycol.">
        <title>101 Dothideomycetes genomes: a test case for predicting lifestyles and emergence of pathogens.</title>
        <authorList>
            <person name="Haridas S."/>
            <person name="Albert R."/>
            <person name="Binder M."/>
            <person name="Bloem J."/>
            <person name="Labutti K."/>
            <person name="Salamov A."/>
            <person name="Andreopoulos B."/>
            <person name="Baker S."/>
            <person name="Barry K."/>
            <person name="Bills G."/>
            <person name="Bluhm B."/>
            <person name="Cannon C."/>
            <person name="Castanera R."/>
            <person name="Culley D."/>
            <person name="Daum C."/>
            <person name="Ezra D."/>
            <person name="Gonzalez J."/>
            <person name="Henrissat B."/>
            <person name="Kuo A."/>
            <person name="Liang C."/>
            <person name="Lipzen A."/>
            <person name="Lutzoni F."/>
            <person name="Magnuson J."/>
            <person name="Mondo S."/>
            <person name="Nolan M."/>
            <person name="Ohm R."/>
            <person name="Pangilinan J."/>
            <person name="Park H.-J."/>
            <person name="Ramirez L."/>
            <person name="Alfaro M."/>
            <person name="Sun H."/>
            <person name="Tritt A."/>
            <person name="Yoshinaga Y."/>
            <person name="Zwiers L.-H."/>
            <person name="Turgeon B."/>
            <person name="Goodwin S."/>
            <person name="Spatafora J."/>
            <person name="Crous P."/>
            <person name="Grigoriev I."/>
        </authorList>
    </citation>
    <scope>NUCLEOTIDE SEQUENCE</scope>
    <source>
        <strain evidence="7">CBS 110217</strain>
    </source>
</reference>
<evidence type="ECO:0000256" key="1">
    <source>
        <dbReference type="ARBA" id="ARBA00004141"/>
    </source>
</evidence>
<keyword evidence="3 5" id="KW-1133">Transmembrane helix</keyword>
<dbReference type="AlphaFoldDB" id="A0A9P4HFQ8"/>
<organism evidence="7 8">
    <name type="scientific">Setomelanomma holmii</name>
    <dbReference type="NCBI Taxonomy" id="210430"/>
    <lineage>
        <taxon>Eukaryota</taxon>
        <taxon>Fungi</taxon>
        <taxon>Dikarya</taxon>
        <taxon>Ascomycota</taxon>
        <taxon>Pezizomycotina</taxon>
        <taxon>Dothideomycetes</taxon>
        <taxon>Pleosporomycetidae</taxon>
        <taxon>Pleosporales</taxon>
        <taxon>Pleosporineae</taxon>
        <taxon>Phaeosphaeriaceae</taxon>
        <taxon>Setomelanomma</taxon>
    </lineage>
</organism>
<evidence type="ECO:0000256" key="4">
    <source>
        <dbReference type="ARBA" id="ARBA00023136"/>
    </source>
</evidence>
<evidence type="ECO:0000313" key="7">
    <source>
        <dbReference type="EMBL" id="KAF2032181.1"/>
    </source>
</evidence>
<gene>
    <name evidence="7" type="ORF">EK21DRAFT_110129</name>
</gene>
<dbReference type="PANTHER" id="PTHR28165">
    <property type="entry name" value="NON-CLASSICAL EXPORT PROTEIN 2-RELATED"/>
    <property type="match status" value="1"/>
</dbReference>
<evidence type="ECO:0000256" key="5">
    <source>
        <dbReference type="SAM" id="Phobius"/>
    </source>
</evidence>
<evidence type="ECO:0000313" key="8">
    <source>
        <dbReference type="Proteomes" id="UP000799777"/>
    </source>
</evidence>
<evidence type="ECO:0000256" key="3">
    <source>
        <dbReference type="ARBA" id="ARBA00022989"/>
    </source>
</evidence>
<dbReference type="PANTHER" id="PTHR28165:SF2">
    <property type="entry name" value="MARVEL DOMAIN-CONTAINING PROTEIN"/>
    <property type="match status" value="1"/>
</dbReference>
<feature type="domain" description="MARVEL" evidence="6">
    <location>
        <begin position="10"/>
        <end position="189"/>
    </location>
</feature>